<gene>
    <name evidence="1" type="ORF">RI845_13350</name>
</gene>
<dbReference type="InterPro" id="IPR009078">
    <property type="entry name" value="Ferritin-like_SF"/>
</dbReference>
<evidence type="ECO:0000313" key="1">
    <source>
        <dbReference type="EMBL" id="WNC67499.1"/>
    </source>
</evidence>
<dbReference type="Proteomes" id="UP001248581">
    <property type="component" value="Chromosome"/>
</dbReference>
<proteinExistence type="predicted"/>
<protein>
    <submittedName>
        <fullName evidence="1">Ferritin-like domain-containing protein</fullName>
    </submittedName>
</protein>
<accession>A0ABY9TFE8</accession>
<dbReference type="Gene3D" id="1.20.1260.10">
    <property type="match status" value="1"/>
</dbReference>
<name>A0ABY9TFE8_9GAMM</name>
<reference evidence="2" key="1">
    <citation type="submission" date="2023-09" db="EMBL/GenBank/DDBJ databases">
        <authorList>
            <person name="Li S."/>
            <person name="Li X."/>
            <person name="Zhang C."/>
            <person name="Zhao Z."/>
        </authorList>
    </citation>
    <scope>NUCLEOTIDE SEQUENCE [LARGE SCALE GENOMIC DNA]</scope>
    <source>
        <strain evidence="2">SQ345</strain>
    </source>
</reference>
<dbReference type="CDD" id="cd00657">
    <property type="entry name" value="Ferritin_like"/>
    <property type="match status" value="1"/>
</dbReference>
<dbReference type="SUPFAM" id="SSF47240">
    <property type="entry name" value="Ferritin-like"/>
    <property type="match status" value="1"/>
</dbReference>
<sequence>MNINENIRWLLSFYRTSEISGALFFGQLARSMKPGIIQHNMTQQFADEAQHSRYWGNCLKQLNMQPIKLERSYQDYYLKAAGLPSNLMEVLAITHVFELRVFEQYSHHRKIITQPKIVLQTLDTIIGEEVWHLKWVRKALKDMEAEYGVNEVQSTIKRFMQADKDAYLKVTDEYQDRIETMMVTA</sequence>
<keyword evidence="2" id="KW-1185">Reference proteome</keyword>
<evidence type="ECO:0000313" key="2">
    <source>
        <dbReference type="Proteomes" id="UP001248581"/>
    </source>
</evidence>
<organism evidence="1 2">
    <name type="scientific">Thalassotalea nanhaiensis</name>
    <dbReference type="NCBI Taxonomy" id="3065648"/>
    <lineage>
        <taxon>Bacteria</taxon>
        <taxon>Pseudomonadati</taxon>
        <taxon>Pseudomonadota</taxon>
        <taxon>Gammaproteobacteria</taxon>
        <taxon>Alteromonadales</taxon>
        <taxon>Colwelliaceae</taxon>
        <taxon>Thalassotalea</taxon>
    </lineage>
</organism>
<dbReference type="InterPro" id="IPR012347">
    <property type="entry name" value="Ferritin-like"/>
</dbReference>
<dbReference type="RefSeq" id="WP_348386658.1">
    <property type="nucleotide sequence ID" value="NZ_CP134146.1"/>
</dbReference>
<dbReference type="EMBL" id="CP134146">
    <property type="protein sequence ID" value="WNC67499.1"/>
    <property type="molecule type" value="Genomic_DNA"/>
</dbReference>